<dbReference type="PANTHER" id="PTHR34997:SF1">
    <property type="entry name" value="PEPTIDOGLYCAN-BINDING LYSIN DOMAIN"/>
    <property type="match status" value="1"/>
</dbReference>
<keyword evidence="5" id="KW-0732">Signal</keyword>
<dbReference type="SMART" id="SM00257">
    <property type="entry name" value="LysM"/>
    <property type="match status" value="2"/>
</dbReference>
<keyword evidence="8" id="KW-1185">Reference proteome</keyword>
<protein>
    <recommendedName>
        <fullName evidence="6">LysM domain-containing protein</fullName>
    </recommendedName>
</protein>
<evidence type="ECO:0000256" key="1">
    <source>
        <dbReference type="ARBA" id="ARBA00022669"/>
    </source>
</evidence>
<dbReference type="PANTHER" id="PTHR34997">
    <property type="entry name" value="AM15"/>
    <property type="match status" value="1"/>
</dbReference>
<feature type="domain" description="LysM" evidence="6">
    <location>
        <begin position="240"/>
        <end position="286"/>
    </location>
</feature>
<name>A0AAN6XKZ3_9PEZI</name>
<reference evidence="7" key="2">
    <citation type="submission" date="2023-05" db="EMBL/GenBank/DDBJ databases">
        <authorList>
            <consortium name="Lawrence Berkeley National Laboratory"/>
            <person name="Steindorff A."/>
            <person name="Hensen N."/>
            <person name="Bonometti L."/>
            <person name="Westerberg I."/>
            <person name="Brannstrom I.O."/>
            <person name="Guillou S."/>
            <person name="Cros-Aarteil S."/>
            <person name="Calhoun S."/>
            <person name="Haridas S."/>
            <person name="Kuo A."/>
            <person name="Mondo S."/>
            <person name="Pangilinan J."/>
            <person name="Riley R."/>
            <person name="Labutti K."/>
            <person name="Andreopoulos B."/>
            <person name="Lipzen A."/>
            <person name="Chen C."/>
            <person name="Yanf M."/>
            <person name="Daum C."/>
            <person name="Ng V."/>
            <person name="Clum A."/>
            <person name="Ohm R."/>
            <person name="Martin F."/>
            <person name="Silar P."/>
            <person name="Natvig D."/>
            <person name="Lalanne C."/>
            <person name="Gautier V."/>
            <person name="Ament-Velasquez S.L."/>
            <person name="Kruys A."/>
            <person name="Hutchinson M.I."/>
            <person name="Powell A.J."/>
            <person name="Barry K."/>
            <person name="Miller A.N."/>
            <person name="Grigoriev I.V."/>
            <person name="Debuchy R."/>
            <person name="Gladieux P."/>
            <person name="Thoren M.H."/>
            <person name="Johannesson H."/>
        </authorList>
    </citation>
    <scope>NUCLEOTIDE SEQUENCE</scope>
    <source>
        <strain evidence="7">CBS 315.58</strain>
    </source>
</reference>
<feature type="region of interest" description="Disordered" evidence="4">
    <location>
        <begin position="500"/>
        <end position="536"/>
    </location>
</feature>
<keyword evidence="1" id="KW-0147">Chitin-binding</keyword>
<dbReference type="Pfam" id="PF01476">
    <property type="entry name" value="LysM"/>
    <property type="match status" value="1"/>
</dbReference>
<evidence type="ECO:0000313" key="7">
    <source>
        <dbReference type="EMBL" id="KAK4201511.1"/>
    </source>
</evidence>
<dbReference type="InterPro" id="IPR036779">
    <property type="entry name" value="LysM_dom_sf"/>
</dbReference>
<feature type="compositionally biased region" description="Low complexity" evidence="4">
    <location>
        <begin position="503"/>
        <end position="532"/>
    </location>
</feature>
<evidence type="ECO:0000256" key="3">
    <source>
        <dbReference type="ARBA" id="ARBA00044955"/>
    </source>
</evidence>
<dbReference type="InterPro" id="IPR018392">
    <property type="entry name" value="LysM"/>
</dbReference>
<evidence type="ECO:0000313" key="8">
    <source>
        <dbReference type="Proteomes" id="UP001303160"/>
    </source>
</evidence>
<feature type="chain" id="PRO_5042901864" description="LysM domain-containing protein" evidence="5">
    <location>
        <begin position="30"/>
        <end position="706"/>
    </location>
</feature>
<evidence type="ECO:0000256" key="2">
    <source>
        <dbReference type="ARBA" id="ARBA00023026"/>
    </source>
</evidence>
<dbReference type="EMBL" id="MU863906">
    <property type="protein sequence ID" value="KAK4201511.1"/>
    <property type="molecule type" value="Genomic_DNA"/>
</dbReference>
<proteinExistence type="inferred from homology"/>
<dbReference type="InterPro" id="IPR052210">
    <property type="entry name" value="LysM1-like"/>
</dbReference>
<feature type="domain" description="LysM" evidence="6">
    <location>
        <begin position="291"/>
        <end position="337"/>
    </location>
</feature>
<evidence type="ECO:0000259" key="6">
    <source>
        <dbReference type="PROSITE" id="PS51782"/>
    </source>
</evidence>
<sequence length="706" mass="74705">MTTSTLFRGSACHLLLRVLIFSLFSRVLSQVLVTPEGAYIARIQPPSGLSSSCVSTFYRNITCAPTLLAIARGALLPNETDIGISCDPDCRQSLLAIQAVQQAACSSNDTIVESGTIYPPTYYTDLLLHTFDYACLLNDAGTEYCFPRFIEWNQNEEEDEYCNECNLGIWKVILDSPLGWMDGPFDQYTSLTASCNAAPSWAVTSPTSQYVLGYVPVGATPTMPSETTSSTPRATASCQSNYTIQASDWCQSISRVKQVSTYNLMRVNNLPTYCGSFPGPGTSICIPETCPVHTVSPLDTCEKIAKAKGVTTQQLISWNPNINPGCSNLYNMVGYVICVGPLGTVATTTASTTFTPVPTKMFTDPCLNLGAETIASCYVPTLPSESALVWPTVTWNGISNETGASTTVPSSPSAAPTLPLAAGTWTNCTHYTTYMDVPADASYLDLANPNYCLMRASLWNIELDQLLRWNPSLPEMVDETRLDSCMLEVGFRYCVDDGGGMNPSGPSTTSPPSSSSAVPSSGVSGISSSPTSLAPVPKPNSNCVLGTGPGGYQGLCDFSCHFGWCPPPCTCTTTGTPAPPPALLTSGQRGYAAPGEAADFGPLCDFACSRVGNYCPGPPCTTVPPATVCVEGTGTGNYESLCLYTCGFGYCPPGPCACLAYGTQIPPPPVTHPAGVPATGLDESYSGLCSFTCARNYCPPGACMWP</sequence>
<dbReference type="CDD" id="cd00118">
    <property type="entry name" value="LysM"/>
    <property type="match status" value="1"/>
</dbReference>
<dbReference type="SUPFAM" id="SSF54106">
    <property type="entry name" value="LysM domain"/>
    <property type="match status" value="1"/>
</dbReference>
<dbReference type="AlphaFoldDB" id="A0AAN6XKZ3"/>
<gene>
    <name evidence="7" type="ORF">QBC40DRAFT_252965</name>
</gene>
<dbReference type="GO" id="GO:0008061">
    <property type="term" value="F:chitin binding"/>
    <property type="evidence" value="ECO:0007669"/>
    <property type="project" value="UniProtKB-KW"/>
</dbReference>
<keyword evidence="2" id="KW-0843">Virulence</keyword>
<evidence type="ECO:0000256" key="5">
    <source>
        <dbReference type="SAM" id="SignalP"/>
    </source>
</evidence>
<evidence type="ECO:0000256" key="4">
    <source>
        <dbReference type="SAM" id="MobiDB-lite"/>
    </source>
</evidence>
<feature type="signal peptide" evidence="5">
    <location>
        <begin position="1"/>
        <end position="29"/>
    </location>
</feature>
<comment type="caution">
    <text evidence="7">The sequence shown here is derived from an EMBL/GenBank/DDBJ whole genome shotgun (WGS) entry which is preliminary data.</text>
</comment>
<accession>A0AAN6XKZ3</accession>
<comment type="similarity">
    <text evidence="3">Belongs to the secreted LysM effector family.</text>
</comment>
<dbReference type="PROSITE" id="PS51782">
    <property type="entry name" value="LYSM"/>
    <property type="match status" value="2"/>
</dbReference>
<dbReference type="Gene3D" id="3.10.350.10">
    <property type="entry name" value="LysM domain"/>
    <property type="match status" value="1"/>
</dbReference>
<reference evidence="7" key="1">
    <citation type="journal article" date="2023" name="Mol. Phylogenet. Evol.">
        <title>Genome-scale phylogeny and comparative genomics of the fungal order Sordariales.</title>
        <authorList>
            <person name="Hensen N."/>
            <person name="Bonometti L."/>
            <person name="Westerberg I."/>
            <person name="Brannstrom I.O."/>
            <person name="Guillou S."/>
            <person name="Cros-Aarteil S."/>
            <person name="Calhoun S."/>
            <person name="Haridas S."/>
            <person name="Kuo A."/>
            <person name="Mondo S."/>
            <person name="Pangilinan J."/>
            <person name="Riley R."/>
            <person name="LaButti K."/>
            <person name="Andreopoulos B."/>
            <person name="Lipzen A."/>
            <person name="Chen C."/>
            <person name="Yan M."/>
            <person name="Daum C."/>
            <person name="Ng V."/>
            <person name="Clum A."/>
            <person name="Steindorff A."/>
            <person name="Ohm R.A."/>
            <person name="Martin F."/>
            <person name="Silar P."/>
            <person name="Natvig D.O."/>
            <person name="Lalanne C."/>
            <person name="Gautier V."/>
            <person name="Ament-Velasquez S.L."/>
            <person name="Kruys A."/>
            <person name="Hutchinson M.I."/>
            <person name="Powell A.J."/>
            <person name="Barry K."/>
            <person name="Miller A.N."/>
            <person name="Grigoriev I.V."/>
            <person name="Debuchy R."/>
            <person name="Gladieux P."/>
            <person name="Hiltunen Thoren M."/>
            <person name="Johannesson H."/>
        </authorList>
    </citation>
    <scope>NUCLEOTIDE SEQUENCE</scope>
    <source>
        <strain evidence="7">CBS 315.58</strain>
    </source>
</reference>
<dbReference type="Proteomes" id="UP001303160">
    <property type="component" value="Unassembled WGS sequence"/>
</dbReference>
<organism evidence="7 8">
    <name type="scientific">Triangularia verruculosa</name>
    <dbReference type="NCBI Taxonomy" id="2587418"/>
    <lineage>
        <taxon>Eukaryota</taxon>
        <taxon>Fungi</taxon>
        <taxon>Dikarya</taxon>
        <taxon>Ascomycota</taxon>
        <taxon>Pezizomycotina</taxon>
        <taxon>Sordariomycetes</taxon>
        <taxon>Sordariomycetidae</taxon>
        <taxon>Sordariales</taxon>
        <taxon>Podosporaceae</taxon>
        <taxon>Triangularia</taxon>
    </lineage>
</organism>